<keyword evidence="3" id="KW-0597">Phosphoprotein</keyword>
<evidence type="ECO:0000256" key="3">
    <source>
        <dbReference type="ARBA" id="ARBA00022553"/>
    </source>
</evidence>
<keyword evidence="8 10" id="KW-0505">Motor protein</keyword>
<evidence type="ECO:0000256" key="12">
    <source>
        <dbReference type="SAM" id="MobiDB-lite"/>
    </source>
</evidence>
<evidence type="ECO:0000256" key="10">
    <source>
        <dbReference type="PROSITE-ProRule" id="PRU00283"/>
    </source>
</evidence>
<keyword evidence="9" id="KW-0206">Cytoskeleton</keyword>
<dbReference type="PROSITE" id="PS50067">
    <property type="entry name" value="KINESIN_MOTOR_2"/>
    <property type="match status" value="1"/>
</dbReference>
<keyword evidence="5 10" id="KW-0547">Nucleotide-binding</keyword>
<proteinExistence type="inferred from homology"/>
<evidence type="ECO:0000256" key="4">
    <source>
        <dbReference type="ARBA" id="ARBA00022701"/>
    </source>
</evidence>
<sequence>GKNLFSNYEEETVAPSEDAIKVFLRVKPSNSTNENVIKILDSKTVLFKMPPEFTQSRKKLNMPVEYKYTFTNIFQQDVTQNEIFSGCVAPLIKDLFAGQHCLLFTYGTTNAGKTFTVLGTGDKPGILPRTLTTVFKTIKGKEYSNDRIRPHMFNSAWEVTDSTLIEEQSFKQNILTWSHDKTRSDSSQLGKTNATAYTTTDEIIGESVFREMQRRLTNDTSIVEHDSEPEDRFSLWVSFAEIYNEAIYDLLQPVTIGGKRKQLKLAQDGSRNMYIKGLRYVFVQSEEEAYKVLMFGKNNLHVAATGMNSRSSRSHCIFTIKLMKCPNVEAPETVTVSSISICDLAGAERQKKTLNAGLRLKESQNINCSLHVLSRCFNTIRENQLNNENKLIPFRDSKLTHLFQHALQGKETVTMIVNVNPEPHLCEETQHVLKASATAKHIVVQPRMVQRPNRVTRASIFSEIVSRHNRSTLIRWDSCVRPKAPGQSLVVEDSIIPENEPSETDKKQQNYENLIVLVEDLKEKVKEEKVKHLQTRKAIKAREEEIRKEMKDELQHLLNKAKEQHELDDQRSRDAGVIEERVSGNSCVRSAKKMKRRLEEEDEFNLRDDIEDLKEEVQIQRKEIYGLTELVNMMKEEKKELTMELTGARLQLGWKDRDIKELKAKIEMFGEESELKKGYLALEKEMESKLKIRENLLEEARSDLLEEMRMKEEAEEELEKLEKEITEKDQEIASLQNEIEDMKQEVTAKSNALDMMENHIEAVESGFDEEIRNLERNCSKLEKELTERNKEVERLTQLLTEEEVEYHLQQVTTLQAEVDKLLFEKTVVDEQLLKLNKDFEEYKKEKDKEIESVKQNQEEERLRMYETNLDKQSEAVNDMKLKYEKEILDRDNLITQLQEKLMVALQKLEETKESIKSELIEKYDERVVEVVIDSEEKHKQEIENLKTEFFVERNELEMRVLDFINQLELERRERECIKEELEAANRTTLEMNKSLMDKSSKIKELEKFMESMQQEKAKYDSEHSTEVSILERTLKQQIRETENQMSLQTEKLKENEKLLKDLAKWKSSCDELKEALRNKEHDLECSQSKMAAYDNLVPTLQAELQQLRKEKGEYKRRCEDQVATIFNMEQETNSFHSNQKEIIGKYEDQLKKTKDENETLKKEVARLANTFYKSTPTPKKDLEKQNERLRREIEDLNRQLDESKATCQKVQEVVEHTKERPTTVKLLLPNEDVTRFSSQAESICSEPPDMKAMSTSKIRPRRMRATAAPVIQVSDFDKEAKSSEIPQKQTRKQLWDTNTQDTTLDFEDVKIDMSVPHDSPGTVVKRCLRKRNK</sequence>
<dbReference type="Pfam" id="PF00225">
    <property type="entry name" value="Kinesin"/>
    <property type="match status" value="1"/>
</dbReference>
<feature type="non-terminal residue" evidence="14">
    <location>
        <position position="1"/>
    </location>
</feature>
<organism evidence="14">
    <name type="scientific">Homalodisca liturata</name>
    <dbReference type="NCBI Taxonomy" id="320908"/>
    <lineage>
        <taxon>Eukaryota</taxon>
        <taxon>Metazoa</taxon>
        <taxon>Ecdysozoa</taxon>
        <taxon>Arthropoda</taxon>
        <taxon>Hexapoda</taxon>
        <taxon>Insecta</taxon>
        <taxon>Pterygota</taxon>
        <taxon>Neoptera</taxon>
        <taxon>Paraneoptera</taxon>
        <taxon>Hemiptera</taxon>
        <taxon>Auchenorrhyncha</taxon>
        <taxon>Membracoidea</taxon>
        <taxon>Cicadellidae</taxon>
        <taxon>Cicadellinae</taxon>
        <taxon>Proconiini</taxon>
        <taxon>Homalodisca</taxon>
    </lineage>
</organism>
<evidence type="ECO:0000256" key="9">
    <source>
        <dbReference type="ARBA" id="ARBA00023212"/>
    </source>
</evidence>
<evidence type="ECO:0000256" key="5">
    <source>
        <dbReference type="ARBA" id="ARBA00022741"/>
    </source>
</evidence>
<comment type="similarity">
    <text evidence="10">Belongs to the TRAFAC class myosin-kinesin ATPase superfamily. Kinesin family.</text>
</comment>
<feature type="region of interest" description="Disordered" evidence="12">
    <location>
        <begin position="1277"/>
        <end position="1296"/>
    </location>
</feature>
<evidence type="ECO:0000256" key="8">
    <source>
        <dbReference type="ARBA" id="ARBA00023175"/>
    </source>
</evidence>
<dbReference type="GO" id="GO:0005634">
    <property type="term" value="C:nucleus"/>
    <property type="evidence" value="ECO:0007669"/>
    <property type="project" value="TreeGrafter"/>
</dbReference>
<evidence type="ECO:0000313" key="14">
    <source>
        <dbReference type="EMBL" id="JAS82062.1"/>
    </source>
</evidence>
<evidence type="ECO:0000256" key="6">
    <source>
        <dbReference type="ARBA" id="ARBA00022840"/>
    </source>
</evidence>
<dbReference type="SMART" id="SM00129">
    <property type="entry name" value="KISc"/>
    <property type="match status" value="1"/>
</dbReference>
<dbReference type="InterPro" id="IPR001752">
    <property type="entry name" value="Kinesin_motor_dom"/>
</dbReference>
<keyword evidence="7 11" id="KW-0175">Coiled coil</keyword>
<evidence type="ECO:0000256" key="2">
    <source>
        <dbReference type="ARBA" id="ARBA00022490"/>
    </source>
</evidence>
<dbReference type="PROSITE" id="PS00411">
    <property type="entry name" value="KINESIN_MOTOR_1"/>
    <property type="match status" value="1"/>
</dbReference>
<dbReference type="InterPro" id="IPR047149">
    <property type="entry name" value="KIF11-like"/>
</dbReference>
<keyword evidence="4" id="KW-0493">Microtubule</keyword>
<feature type="coiled-coil region" evidence="11">
    <location>
        <begin position="832"/>
        <end position="1220"/>
    </location>
</feature>
<dbReference type="EMBL" id="GECU01025644">
    <property type="protein sequence ID" value="JAS82062.1"/>
    <property type="molecule type" value="Transcribed_RNA"/>
</dbReference>
<dbReference type="InterPro" id="IPR019821">
    <property type="entry name" value="Kinesin_motor_CS"/>
</dbReference>
<reference evidence="14" key="1">
    <citation type="submission" date="2015-11" db="EMBL/GenBank/DDBJ databases">
        <title>De novo transcriptome assembly of four potential Pierce s Disease insect vectors from Arizona vineyards.</title>
        <authorList>
            <person name="Tassone E.E."/>
        </authorList>
    </citation>
    <scope>NUCLEOTIDE SEQUENCE</scope>
</reference>
<dbReference type="PANTHER" id="PTHR47970">
    <property type="entry name" value="KINESIN-LIKE PROTEIN KIF11"/>
    <property type="match status" value="1"/>
</dbReference>
<dbReference type="InterPro" id="IPR027417">
    <property type="entry name" value="P-loop_NTPase"/>
</dbReference>
<name>A0A1B6I590_9HEMI</name>
<dbReference type="GO" id="GO:0008017">
    <property type="term" value="F:microtubule binding"/>
    <property type="evidence" value="ECO:0007669"/>
    <property type="project" value="InterPro"/>
</dbReference>
<feature type="coiled-coil region" evidence="11">
    <location>
        <begin position="596"/>
        <end position="651"/>
    </location>
</feature>
<dbReference type="PRINTS" id="PR00380">
    <property type="entry name" value="KINESINHEAVY"/>
</dbReference>
<dbReference type="GO" id="GO:0051231">
    <property type="term" value="P:spindle elongation"/>
    <property type="evidence" value="ECO:0007669"/>
    <property type="project" value="TreeGrafter"/>
</dbReference>
<comment type="subcellular location">
    <subcellularLocation>
        <location evidence="1">Cytoplasm</location>
        <location evidence="1">Cytoskeleton</location>
        <location evidence="1">Spindle</location>
    </subcellularLocation>
</comment>
<dbReference type="GO" id="GO:0007018">
    <property type="term" value="P:microtubule-based movement"/>
    <property type="evidence" value="ECO:0007669"/>
    <property type="project" value="InterPro"/>
</dbReference>
<evidence type="ECO:0000259" key="13">
    <source>
        <dbReference type="PROSITE" id="PS50067"/>
    </source>
</evidence>
<feature type="coiled-coil region" evidence="11">
    <location>
        <begin position="504"/>
        <end position="571"/>
    </location>
</feature>
<dbReference type="GO" id="GO:0008574">
    <property type="term" value="F:plus-end-directed microtubule motor activity"/>
    <property type="evidence" value="ECO:0007669"/>
    <property type="project" value="TreeGrafter"/>
</dbReference>
<dbReference type="Gene3D" id="1.10.287.1490">
    <property type="match status" value="1"/>
</dbReference>
<keyword evidence="2" id="KW-0963">Cytoplasm</keyword>
<gene>
    <name evidence="14" type="ORF">g.42557</name>
</gene>
<feature type="coiled-coil region" evidence="11">
    <location>
        <begin position="679"/>
        <end position="805"/>
    </location>
</feature>
<feature type="binding site" evidence="10">
    <location>
        <begin position="107"/>
        <end position="114"/>
    </location>
    <ligand>
        <name>ATP</name>
        <dbReference type="ChEBI" id="CHEBI:30616"/>
    </ligand>
</feature>
<dbReference type="GO" id="GO:0090307">
    <property type="term" value="P:mitotic spindle assembly"/>
    <property type="evidence" value="ECO:0007669"/>
    <property type="project" value="TreeGrafter"/>
</dbReference>
<protein>
    <recommendedName>
        <fullName evidence="13">Kinesin motor domain-containing protein</fullName>
    </recommendedName>
</protein>
<dbReference type="PANTHER" id="PTHR47970:SF29">
    <property type="entry name" value="KINESIN FAMILY MEMBER 20B"/>
    <property type="match status" value="1"/>
</dbReference>
<evidence type="ECO:0000256" key="1">
    <source>
        <dbReference type="ARBA" id="ARBA00004186"/>
    </source>
</evidence>
<evidence type="ECO:0000256" key="11">
    <source>
        <dbReference type="SAM" id="Coils"/>
    </source>
</evidence>
<evidence type="ECO:0000256" key="7">
    <source>
        <dbReference type="ARBA" id="ARBA00023054"/>
    </source>
</evidence>
<accession>A0A1B6I590</accession>
<keyword evidence="6 10" id="KW-0067">ATP-binding</keyword>
<feature type="domain" description="Kinesin motor" evidence="13">
    <location>
        <begin position="19"/>
        <end position="442"/>
    </location>
</feature>
<dbReference type="Gene3D" id="3.40.850.10">
    <property type="entry name" value="Kinesin motor domain"/>
    <property type="match status" value="1"/>
</dbReference>
<dbReference type="InterPro" id="IPR036961">
    <property type="entry name" value="Kinesin_motor_dom_sf"/>
</dbReference>
<dbReference type="GO" id="GO:0005524">
    <property type="term" value="F:ATP binding"/>
    <property type="evidence" value="ECO:0007669"/>
    <property type="project" value="UniProtKB-UniRule"/>
</dbReference>
<dbReference type="GO" id="GO:0072686">
    <property type="term" value="C:mitotic spindle"/>
    <property type="evidence" value="ECO:0007669"/>
    <property type="project" value="TreeGrafter"/>
</dbReference>
<dbReference type="SUPFAM" id="SSF52540">
    <property type="entry name" value="P-loop containing nucleoside triphosphate hydrolases"/>
    <property type="match status" value="1"/>
</dbReference>
<dbReference type="GO" id="GO:0005876">
    <property type="term" value="C:spindle microtubule"/>
    <property type="evidence" value="ECO:0007669"/>
    <property type="project" value="TreeGrafter"/>
</dbReference>